<dbReference type="RefSeq" id="WP_200357186.1">
    <property type="nucleotide sequence ID" value="NZ_JAENIL010000038.1"/>
</dbReference>
<evidence type="ECO:0000259" key="3">
    <source>
        <dbReference type="PROSITE" id="PS50975"/>
    </source>
</evidence>
<gene>
    <name evidence="4" type="ORF">JIN87_18960</name>
</gene>
<keyword evidence="5" id="KW-1185">Reference proteome</keyword>
<dbReference type="NCBIfam" id="TIGR02291">
    <property type="entry name" value="rimK_rel_E_lig"/>
    <property type="match status" value="1"/>
</dbReference>
<feature type="region of interest" description="Disordered" evidence="2">
    <location>
        <begin position="309"/>
        <end position="329"/>
    </location>
</feature>
<dbReference type="GO" id="GO:0005737">
    <property type="term" value="C:cytoplasm"/>
    <property type="evidence" value="ECO:0007669"/>
    <property type="project" value="TreeGrafter"/>
</dbReference>
<keyword evidence="1" id="KW-0067">ATP-binding</keyword>
<evidence type="ECO:0000256" key="2">
    <source>
        <dbReference type="SAM" id="MobiDB-lite"/>
    </source>
</evidence>
<reference evidence="4" key="1">
    <citation type="submission" date="2021-01" db="EMBL/GenBank/DDBJ databases">
        <title>Modified the classification status of verrucomicrobia.</title>
        <authorList>
            <person name="Feng X."/>
        </authorList>
    </citation>
    <scope>NUCLEOTIDE SEQUENCE</scope>
    <source>
        <strain evidence="4">KCTC 13126</strain>
    </source>
</reference>
<dbReference type="InterPro" id="IPR011761">
    <property type="entry name" value="ATP-grasp"/>
</dbReference>
<keyword evidence="4" id="KW-0436">Ligase</keyword>
<dbReference type="PANTHER" id="PTHR21621:SF0">
    <property type="entry name" value="BETA-CITRYLGLUTAMATE SYNTHASE B-RELATED"/>
    <property type="match status" value="1"/>
</dbReference>
<evidence type="ECO:0000256" key="1">
    <source>
        <dbReference type="PROSITE-ProRule" id="PRU00409"/>
    </source>
</evidence>
<dbReference type="GO" id="GO:0018169">
    <property type="term" value="F:ribosomal S6-glutamic acid ligase activity"/>
    <property type="evidence" value="ECO:0007669"/>
    <property type="project" value="TreeGrafter"/>
</dbReference>
<dbReference type="Pfam" id="PF14397">
    <property type="entry name" value="ATPgrasp_ST"/>
    <property type="match status" value="1"/>
</dbReference>
<proteinExistence type="predicted"/>
<dbReference type="PROSITE" id="PS50975">
    <property type="entry name" value="ATP_GRASP"/>
    <property type="match status" value="1"/>
</dbReference>
<dbReference type="GO" id="GO:0005524">
    <property type="term" value="F:ATP binding"/>
    <property type="evidence" value="ECO:0007669"/>
    <property type="project" value="UniProtKB-UniRule"/>
</dbReference>
<comment type="caution">
    <text evidence="4">The sequence shown here is derived from an EMBL/GenBank/DDBJ whole genome shotgun (WGS) entry which is preliminary data.</text>
</comment>
<protein>
    <submittedName>
        <fullName evidence="4">Alpha-L-glutamate ligase-like protein</fullName>
    </submittedName>
</protein>
<evidence type="ECO:0000313" key="4">
    <source>
        <dbReference type="EMBL" id="MBK1878972.1"/>
    </source>
</evidence>
<dbReference type="Gene3D" id="3.30.470.20">
    <property type="entry name" value="ATP-grasp fold, B domain"/>
    <property type="match status" value="1"/>
</dbReference>
<dbReference type="AlphaFoldDB" id="A0A934RYA5"/>
<dbReference type="GO" id="GO:0009432">
    <property type="term" value="P:SOS response"/>
    <property type="evidence" value="ECO:0007669"/>
    <property type="project" value="TreeGrafter"/>
</dbReference>
<sequence length="329" mass="36525">MNIDWLKRLKESFPPKLASVRSLRQDGVLGMNTRNHAYIQAYNDRKLYPIVDDKTQTKKLAIRHKIPTPDLIGIINFQHQVPSALELLKNKSEFVIKPAKGSAGKGILVISKREGDLYFKPSGAKVTKADLTRHISNILSGLYSLGGVTDSAMIEEIIQFTDTFDGYSYQGVPDIRIIVFKGYPVMAMSRLSTEASDGKANLHQGAVGVGIDLATGRARYAVQFDQSIKRHPDTGKPFDQLKIPLWDEHLLIATRCYEMAGLGYLGADVVLDRVRGPLILELNARPGLAIQTANGLGLQSRLSRIESLDHETPRTPEERVDFSKKEFAA</sequence>
<dbReference type="SUPFAM" id="SSF56059">
    <property type="entry name" value="Glutathione synthetase ATP-binding domain-like"/>
    <property type="match status" value="1"/>
</dbReference>
<evidence type="ECO:0000313" key="5">
    <source>
        <dbReference type="Proteomes" id="UP000617628"/>
    </source>
</evidence>
<feature type="domain" description="ATP-grasp" evidence="3">
    <location>
        <begin position="58"/>
        <end position="309"/>
    </location>
</feature>
<dbReference type="EMBL" id="JAENIL010000038">
    <property type="protein sequence ID" value="MBK1878972.1"/>
    <property type="molecule type" value="Genomic_DNA"/>
</dbReference>
<dbReference type="Proteomes" id="UP000617628">
    <property type="component" value="Unassembled WGS sequence"/>
</dbReference>
<dbReference type="InterPro" id="IPR011758">
    <property type="entry name" value="RimK-rel_E_lig"/>
</dbReference>
<dbReference type="GO" id="GO:0046872">
    <property type="term" value="F:metal ion binding"/>
    <property type="evidence" value="ECO:0007669"/>
    <property type="project" value="InterPro"/>
</dbReference>
<keyword evidence="1" id="KW-0547">Nucleotide-binding</keyword>
<organism evidence="4 5">
    <name type="scientific">Pelagicoccus mobilis</name>
    <dbReference type="NCBI Taxonomy" id="415221"/>
    <lineage>
        <taxon>Bacteria</taxon>
        <taxon>Pseudomonadati</taxon>
        <taxon>Verrucomicrobiota</taxon>
        <taxon>Opitutia</taxon>
        <taxon>Puniceicoccales</taxon>
        <taxon>Pelagicoccaceae</taxon>
        <taxon>Pelagicoccus</taxon>
    </lineage>
</organism>
<dbReference type="InterPro" id="IPR039523">
    <property type="entry name" value="RimK-rel_E_lig_ATP-grasp"/>
</dbReference>
<dbReference type="PANTHER" id="PTHR21621">
    <property type="entry name" value="RIBOSOMAL PROTEIN S6 MODIFICATION PROTEIN"/>
    <property type="match status" value="1"/>
</dbReference>
<accession>A0A934RYA5</accession>
<name>A0A934RYA5_9BACT</name>